<dbReference type="PANTHER" id="PTHR30346">
    <property type="entry name" value="TRANSCRIPTIONAL DUAL REGULATOR HCAR-RELATED"/>
    <property type="match status" value="1"/>
</dbReference>
<dbReference type="PANTHER" id="PTHR30346:SF0">
    <property type="entry name" value="HCA OPERON TRANSCRIPTIONAL ACTIVATOR HCAR"/>
    <property type="match status" value="1"/>
</dbReference>
<evidence type="ECO:0000256" key="2">
    <source>
        <dbReference type="ARBA" id="ARBA00023015"/>
    </source>
</evidence>
<dbReference type="InterPro" id="IPR036390">
    <property type="entry name" value="WH_DNA-bd_sf"/>
</dbReference>
<gene>
    <name evidence="6" type="ORF">MSL71_38490</name>
</gene>
<dbReference type="Pfam" id="PF00126">
    <property type="entry name" value="HTH_1"/>
    <property type="match status" value="1"/>
</dbReference>
<evidence type="ECO:0000313" key="7">
    <source>
        <dbReference type="Proteomes" id="UP000507962"/>
    </source>
</evidence>
<evidence type="ECO:0000313" key="6">
    <source>
        <dbReference type="EMBL" id="VFQ46186.1"/>
    </source>
</evidence>
<evidence type="ECO:0000259" key="5">
    <source>
        <dbReference type="PROSITE" id="PS50931"/>
    </source>
</evidence>
<dbReference type="GO" id="GO:0003700">
    <property type="term" value="F:DNA-binding transcription factor activity"/>
    <property type="evidence" value="ECO:0007669"/>
    <property type="project" value="InterPro"/>
</dbReference>
<evidence type="ECO:0000256" key="4">
    <source>
        <dbReference type="ARBA" id="ARBA00023163"/>
    </source>
</evidence>
<dbReference type="Proteomes" id="UP000507962">
    <property type="component" value="Unassembled WGS sequence"/>
</dbReference>
<dbReference type="Gene3D" id="3.40.190.10">
    <property type="entry name" value="Periplasmic binding protein-like II"/>
    <property type="match status" value="2"/>
</dbReference>
<dbReference type="Pfam" id="PF03466">
    <property type="entry name" value="LysR_substrate"/>
    <property type="match status" value="1"/>
</dbReference>
<dbReference type="InterPro" id="IPR036388">
    <property type="entry name" value="WH-like_DNA-bd_sf"/>
</dbReference>
<proteinExistence type="inferred from homology"/>
<keyword evidence="7" id="KW-1185">Reference proteome</keyword>
<organism evidence="6 7">
    <name type="scientific">Desulfoluna butyratoxydans</name>
    <dbReference type="NCBI Taxonomy" id="231438"/>
    <lineage>
        <taxon>Bacteria</taxon>
        <taxon>Pseudomonadati</taxon>
        <taxon>Thermodesulfobacteriota</taxon>
        <taxon>Desulfobacteria</taxon>
        <taxon>Desulfobacterales</taxon>
        <taxon>Desulfolunaceae</taxon>
        <taxon>Desulfoluna</taxon>
    </lineage>
</organism>
<dbReference type="PROSITE" id="PS50931">
    <property type="entry name" value="HTH_LYSR"/>
    <property type="match status" value="1"/>
</dbReference>
<dbReference type="AlphaFoldDB" id="A0A4U8YPP2"/>
<dbReference type="FunFam" id="1.10.10.10:FF:000001">
    <property type="entry name" value="LysR family transcriptional regulator"/>
    <property type="match status" value="1"/>
</dbReference>
<feature type="domain" description="HTH lysR-type" evidence="5">
    <location>
        <begin position="1"/>
        <end position="58"/>
    </location>
</feature>
<dbReference type="GO" id="GO:0032993">
    <property type="term" value="C:protein-DNA complex"/>
    <property type="evidence" value="ECO:0007669"/>
    <property type="project" value="TreeGrafter"/>
</dbReference>
<keyword evidence="3" id="KW-0238">DNA-binding</keyword>
<dbReference type="EMBL" id="CAADHO010000008">
    <property type="protein sequence ID" value="VFQ46186.1"/>
    <property type="molecule type" value="Genomic_DNA"/>
</dbReference>
<dbReference type="InterPro" id="IPR000847">
    <property type="entry name" value="LysR_HTH_N"/>
</dbReference>
<dbReference type="SUPFAM" id="SSF46785">
    <property type="entry name" value="Winged helix' DNA-binding domain"/>
    <property type="match status" value="1"/>
</dbReference>
<evidence type="ECO:0000256" key="3">
    <source>
        <dbReference type="ARBA" id="ARBA00023125"/>
    </source>
</evidence>
<reference evidence="6 7" key="1">
    <citation type="submission" date="2019-03" db="EMBL/GenBank/DDBJ databases">
        <authorList>
            <person name="Nijsse B."/>
        </authorList>
    </citation>
    <scope>NUCLEOTIDE SEQUENCE [LARGE SCALE GENOMIC DNA]</scope>
    <source>
        <strain evidence="6">Desulfoluna butyratoxydans MSL71</strain>
    </source>
</reference>
<dbReference type="RefSeq" id="WP_180143618.1">
    <property type="nucleotide sequence ID" value="NZ_CAADHO010000008.1"/>
</dbReference>
<dbReference type="SUPFAM" id="SSF53850">
    <property type="entry name" value="Periplasmic binding protein-like II"/>
    <property type="match status" value="1"/>
</dbReference>
<dbReference type="CDD" id="cd08414">
    <property type="entry name" value="PBP2_LTTR_aromatics_like"/>
    <property type="match status" value="1"/>
</dbReference>
<name>A0A4U8YPP2_9BACT</name>
<sequence length="296" mass="33351">MELRQLKYFLAVAEELHFGNAARRMNISQPPLSQQVKQLEEELGAKLFERTSRSVALTPEGVFFKEEAKAILERLERAGDTVRAMARGEEGALSIGFVVIINQSLLPEVILDFQQRFPKVRLELKEMTTNYQLKSVRNGTLDIGFIRYHNQDLSGLCKKTYIKENYVLALSDRHPLAGRSEVSLGELTDEPLVMFKRDNLPALYDEIVRAFTRAGMRPRMVQETNRRLTAIALVAAGMGVSPVPESTRRLGREGVTYLPIVEPLPEIEVAAVWADKGGTSVLDSFVAVMESHRHRD</sequence>
<comment type="similarity">
    <text evidence="1">Belongs to the LysR transcriptional regulatory family.</text>
</comment>
<keyword evidence="4" id="KW-0804">Transcription</keyword>
<protein>
    <submittedName>
        <fullName evidence="6">Transcription regulator hth lysr</fullName>
    </submittedName>
</protein>
<dbReference type="InterPro" id="IPR005119">
    <property type="entry name" value="LysR_subst-bd"/>
</dbReference>
<dbReference type="PRINTS" id="PR00039">
    <property type="entry name" value="HTHLYSR"/>
</dbReference>
<accession>A0A4U8YPP2</accession>
<evidence type="ECO:0000256" key="1">
    <source>
        <dbReference type="ARBA" id="ARBA00009437"/>
    </source>
</evidence>
<dbReference type="Gene3D" id="1.10.10.10">
    <property type="entry name" value="Winged helix-like DNA-binding domain superfamily/Winged helix DNA-binding domain"/>
    <property type="match status" value="1"/>
</dbReference>
<keyword evidence="2" id="KW-0805">Transcription regulation</keyword>
<dbReference type="GO" id="GO:0003677">
    <property type="term" value="F:DNA binding"/>
    <property type="evidence" value="ECO:0007669"/>
    <property type="project" value="UniProtKB-KW"/>
</dbReference>